<dbReference type="InterPro" id="IPR037522">
    <property type="entry name" value="HD_GYP_dom"/>
</dbReference>
<protein>
    <submittedName>
        <fullName evidence="5">HD-GYP domain-containing protein</fullName>
    </submittedName>
</protein>
<dbReference type="NCBIfam" id="TIGR00277">
    <property type="entry name" value="HDIG"/>
    <property type="match status" value="1"/>
</dbReference>
<keyword evidence="6" id="KW-1185">Reference proteome</keyword>
<dbReference type="Proteomes" id="UP001500957">
    <property type="component" value="Unassembled WGS sequence"/>
</dbReference>
<evidence type="ECO:0000313" key="6">
    <source>
        <dbReference type="Proteomes" id="UP001500957"/>
    </source>
</evidence>
<feature type="region of interest" description="Disordered" evidence="1">
    <location>
        <begin position="419"/>
        <end position="454"/>
    </location>
</feature>
<feature type="domain" description="HD" evidence="3">
    <location>
        <begin position="247"/>
        <end position="369"/>
    </location>
</feature>
<dbReference type="CDD" id="cd00077">
    <property type="entry name" value="HDc"/>
    <property type="match status" value="1"/>
</dbReference>
<feature type="transmembrane region" description="Helical" evidence="2">
    <location>
        <begin position="134"/>
        <end position="162"/>
    </location>
</feature>
<dbReference type="Pfam" id="PF20972">
    <property type="entry name" value="MASE9"/>
    <property type="match status" value="1"/>
</dbReference>
<dbReference type="Gene3D" id="1.10.3210.10">
    <property type="entry name" value="Hypothetical protein af1432"/>
    <property type="match status" value="1"/>
</dbReference>
<proteinExistence type="predicted"/>
<dbReference type="Pfam" id="PF13487">
    <property type="entry name" value="HD_5"/>
    <property type="match status" value="1"/>
</dbReference>
<organism evidence="5 6">
    <name type="scientific">Sporichthya brevicatena</name>
    <dbReference type="NCBI Taxonomy" id="171442"/>
    <lineage>
        <taxon>Bacteria</taxon>
        <taxon>Bacillati</taxon>
        <taxon>Actinomycetota</taxon>
        <taxon>Actinomycetes</taxon>
        <taxon>Sporichthyales</taxon>
        <taxon>Sporichthyaceae</taxon>
        <taxon>Sporichthya</taxon>
    </lineage>
</organism>
<feature type="transmembrane region" description="Helical" evidence="2">
    <location>
        <begin position="202"/>
        <end position="219"/>
    </location>
</feature>
<dbReference type="PANTHER" id="PTHR45228:SF4">
    <property type="entry name" value="LIPOPROTEIN"/>
    <property type="match status" value="1"/>
</dbReference>
<dbReference type="PROSITE" id="PS51832">
    <property type="entry name" value="HD_GYP"/>
    <property type="match status" value="1"/>
</dbReference>
<keyword evidence="2" id="KW-0472">Membrane</keyword>
<evidence type="ECO:0000256" key="2">
    <source>
        <dbReference type="SAM" id="Phobius"/>
    </source>
</evidence>
<dbReference type="InterPro" id="IPR052020">
    <property type="entry name" value="Cyclic_di-GMP/3'3'-cGAMP_PDE"/>
</dbReference>
<dbReference type="SMART" id="SM00471">
    <property type="entry name" value="HDc"/>
    <property type="match status" value="1"/>
</dbReference>
<evidence type="ECO:0000313" key="5">
    <source>
        <dbReference type="EMBL" id="GAA0621229.1"/>
    </source>
</evidence>
<keyword evidence="2" id="KW-0812">Transmembrane</keyword>
<reference evidence="5 6" key="1">
    <citation type="journal article" date="2019" name="Int. J. Syst. Evol. Microbiol.">
        <title>The Global Catalogue of Microorganisms (GCM) 10K type strain sequencing project: providing services to taxonomists for standard genome sequencing and annotation.</title>
        <authorList>
            <consortium name="The Broad Institute Genomics Platform"/>
            <consortium name="The Broad Institute Genome Sequencing Center for Infectious Disease"/>
            <person name="Wu L."/>
            <person name="Ma J."/>
        </authorList>
    </citation>
    <scope>NUCLEOTIDE SEQUENCE [LARGE SCALE GENOMIC DNA]</scope>
    <source>
        <strain evidence="5 6">JCM 10671</strain>
    </source>
</reference>
<gene>
    <name evidence="5" type="ORF">GCM10009547_24860</name>
</gene>
<evidence type="ECO:0000256" key="1">
    <source>
        <dbReference type="SAM" id="MobiDB-lite"/>
    </source>
</evidence>
<dbReference type="InterPro" id="IPR006675">
    <property type="entry name" value="HDIG_dom"/>
</dbReference>
<feature type="transmembrane region" description="Helical" evidence="2">
    <location>
        <begin position="102"/>
        <end position="122"/>
    </location>
</feature>
<dbReference type="InterPro" id="IPR006674">
    <property type="entry name" value="HD_domain"/>
</dbReference>
<dbReference type="InterPro" id="IPR003607">
    <property type="entry name" value="HD/PDEase_dom"/>
</dbReference>
<evidence type="ECO:0000259" key="3">
    <source>
        <dbReference type="PROSITE" id="PS51831"/>
    </source>
</evidence>
<keyword evidence="2" id="KW-1133">Transmembrane helix</keyword>
<feature type="transmembrane region" description="Helical" evidence="2">
    <location>
        <begin position="12"/>
        <end position="45"/>
    </location>
</feature>
<dbReference type="InterPro" id="IPR048430">
    <property type="entry name" value="MASE9"/>
</dbReference>
<sequence length="454" mass="48124">MSALPWRARIYVVAVCVAALAAASTVVLTGTDPVALVVIGLLFAVLDPLSTVSLGRGRGVTLSASFPVSLAAVILLGPAGAAIVSLASAAYQPSRPPLVKRLFNAAELAVSAACAGVVYTALGGEEKLGSDDFPLVLLVVVATTAVYCAVNAGLVAGVLTLAQGVPFAHGLRTTLSTGLVGYLLYGLFGLMMAVLWSTEVGALAAVLVLLPLLVARWAFGQYAAEREAYERTVRTLVAAVETKDLYTRGHSERVSTGAELIARRLNMSEDRVELVRFAGLLHDMGKLGVPTRLLQKDGPLSPEELQIIALHPVRGVEMVREIEFLREAYDGIMHHHERVDGRGYPMGLKGDQIPEFARVISVADAFDAMTSTRSYRPARGTAEAMAELERCIGTHFDARMVEAFAAAIAEHGWTAAEVPEPAAGSTAPAARYDHDDPTSAPMPPPVARPIREDR</sequence>
<dbReference type="PROSITE" id="PS51831">
    <property type="entry name" value="HD"/>
    <property type="match status" value="1"/>
</dbReference>
<feature type="domain" description="HD-GYP" evidence="4">
    <location>
        <begin position="225"/>
        <end position="420"/>
    </location>
</feature>
<dbReference type="PANTHER" id="PTHR45228">
    <property type="entry name" value="CYCLIC DI-GMP PHOSPHODIESTERASE TM_0186-RELATED"/>
    <property type="match status" value="1"/>
</dbReference>
<dbReference type="SUPFAM" id="SSF109604">
    <property type="entry name" value="HD-domain/PDEase-like"/>
    <property type="match status" value="1"/>
</dbReference>
<dbReference type="RefSeq" id="WP_344605133.1">
    <property type="nucleotide sequence ID" value="NZ_BAAAHE010000019.1"/>
</dbReference>
<evidence type="ECO:0000259" key="4">
    <source>
        <dbReference type="PROSITE" id="PS51832"/>
    </source>
</evidence>
<comment type="caution">
    <text evidence="5">The sequence shown here is derived from an EMBL/GenBank/DDBJ whole genome shotgun (WGS) entry which is preliminary data.</text>
</comment>
<dbReference type="EMBL" id="BAAAHE010000019">
    <property type="protein sequence ID" value="GAA0621229.1"/>
    <property type="molecule type" value="Genomic_DNA"/>
</dbReference>
<feature type="transmembrane region" description="Helical" evidence="2">
    <location>
        <begin position="65"/>
        <end position="90"/>
    </location>
</feature>
<name>A0ABN1GVU6_9ACTN</name>
<feature type="transmembrane region" description="Helical" evidence="2">
    <location>
        <begin position="174"/>
        <end position="196"/>
    </location>
</feature>
<accession>A0ABN1GVU6</accession>